<feature type="compositionally biased region" description="Low complexity" evidence="1">
    <location>
        <begin position="87"/>
        <end position="96"/>
    </location>
</feature>
<proteinExistence type="predicted"/>
<accession>A0A2S4UIG4</accession>
<dbReference type="VEuPathDB" id="FungiDB:PSHT_09369"/>
<gene>
    <name evidence="2" type="ORF">PSTT_15285</name>
</gene>
<dbReference type="EMBL" id="PKSL01000274">
    <property type="protein sequence ID" value="POV97049.1"/>
    <property type="molecule type" value="Genomic_DNA"/>
</dbReference>
<sequence length="187" mass="20850">MSSFAASDNMTYSIPVASSTTVLTAQLRLICIICSLVFPLGYGGRPALCLTCAVASIPTARRNDPNRRPGPARQPNHQPHRQPNRRGPGNNAAAEPGPEPEALPAPIVLRAGSSRPSTALNLYHNIQFHRLNKDQIHFLLEDQTRISHYNVDRFQMINNENKYLFVAIGFIKYCLRHPLSNRVIQND</sequence>
<evidence type="ECO:0000313" key="3">
    <source>
        <dbReference type="Proteomes" id="UP000239156"/>
    </source>
</evidence>
<organism evidence="2 3">
    <name type="scientific">Puccinia striiformis</name>
    <dbReference type="NCBI Taxonomy" id="27350"/>
    <lineage>
        <taxon>Eukaryota</taxon>
        <taxon>Fungi</taxon>
        <taxon>Dikarya</taxon>
        <taxon>Basidiomycota</taxon>
        <taxon>Pucciniomycotina</taxon>
        <taxon>Pucciniomycetes</taxon>
        <taxon>Pucciniales</taxon>
        <taxon>Pucciniaceae</taxon>
        <taxon>Puccinia</taxon>
    </lineage>
</organism>
<protein>
    <submittedName>
        <fullName evidence="2">Uncharacterized protein</fullName>
    </submittedName>
</protein>
<feature type="region of interest" description="Disordered" evidence="1">
    <location>
        <begin position="60"/>
        <end position="104"/>
    </location>
</feature>
<reference evidence="2" key="1">
    <citation type="submission" date="2017-12" db="EMBL/GenBank/DDBJ databases">
        <title>Gene loss provides genomic basis for host adaptation in cereal stripe rust fungi.</title>
        <authorList>
            <person name="Xia C."/>
        </authorList>
    </citation>
    <scope>NUCLEOTIDE SEQUENCE [LARGE SCALE GENOMIC DNA]</scope>
    <source>
        <strain evidence="2">93-210</strain>
    </source>
</reference>
<dbReference type="AlphaFoldDB" id="A0A2S4UIG4"/>
<evidence type="ECO:0000313" key="2">
    <source>
        <dbReference type="EMBL" id="POV97049.1"/>
    </source>
</evidence>
<keyword evidence="3" id="KW-1185">Reference proteome</keyword>
<comment type="caution">
    <text evidence="2">The sequence shown here is derived from an EMBL/GenBank/DDBJ whole genome shotgun (WGS) entry which is preliminary data.</text>
</comment>
<dbReference type="VEuPathDB" id="FungiDB:PSTT_15285"/>
<evidence type="ECO:0000256" key="1">
    <source>
        <dbReference type="SAM" id="MobiDB-lite"/>
    </source>
</evidence>
<dbReference type="Proteomes" id="UP000239156">
    <property type="component" value="Unassembled WGS sequence"/>
</dbReference>
<name>A0A2S4UIG4_9BASI</name>